<protein>
    <recommendedName>
        <fullName evidence="7">DNA-directed RNA polymerase III subunit</fullName>
    </recommendedName>
</protein>
<evidence type="ECO:0000256" key="3">
    <source>
        <dbReference type="ARBA" id="ARBA00023242"/>
    </source>
</evidence>
<feature type="region of interest" description="Disordered" evidence="4">
    <location>
        <begin position="140"/>
        <end position="207"/>
    </location>
</feature>
<dbReference type="GO" id="GO:0006383">
    <property type="term" value="P:transcription by RNA polymerase III"/>
    <property type="evidence" value="ECO:0007669"/>
    <property type="project" value="InterPro"/>
</dbReference>
<keyword evidence="3" id="KW-0539">Nucleus</keyword>
<dbReference type="GO" id="GO:0005666">
    <property type="term" value="C:RNA polymerase III complex"/>
    <property type="evidence" value="ECO:0007669"/>
    <property type="project" value="TreeGrafter"/>
</dbReference>
<dbReference type="InterPro" id="IPR024661">
    <property type="entry name" value="RNA_pol_III_Rpc31"/>
</dbReference>
<sequence>MAGRGRGRGRGHGYGDFRFGKFEPFVLFPEDVKLPDTNNVAEEKNLVYWNLKLLSYWKSSPYYLQDPDSSENRDTDIERYSDRGKQKSLEKRDPLSYHMKLTSGYFPLELIQGSKQVKHDPRKVRWNPEAGLQKLDLLEKLEQKSEEHAKKGEKEQKDGENEEEEEGIEESEQEYSDDGDYNQNIDFDDDEDDFNMDVGDGDDGGTY</sequence>
<comment type="caution">
    <text evidence="5">The sequence shown here is derived from an EMBL/GenBank/DDBJ whole genome shotgun (WGS) entry which is preliminary data.</text>
</comment>
<accession>A0AAP0F080</accession>
<reference evidence="5 6" key="1">
    <citation type="submission" date="2024-01" db="EMBL/GenBank/DDBJ databases">
        <title>Genome assemblies of Stephania.</title>
        <authorList>
            <person name="Yang L."/>
        </authorList>
    </citation>
    <scope>NUCLEOTIDE SEQUENCE [LARGE SCALE GENOMIC DNA]</scope>
    <source>
        <strain evidence="5">QJT</strain>
        <tissue evidence="5">Leaf</tissue>
    </source>
</reference>
<name>A0AAP0F080_9MAGN</name>
<evidence type="ECO:0000256" key="4">
    <source>
        <dbReference type="SAM" id="MobiDB-lite"/>
    </source>
</evidence>
<dbReference type="Pfam" id="PF11705">
    <property type="entry name" value="RNA_pol_3_Rpc31"/>
    <property type="match status" value="1"/>
</dbReference>
<dbReference type="Proteomes" id="UP001417504">
    <property type="component" value="Unassembled WGS sequence"/>
</dbReference>
<feature type="compositionally biased region" description="Basic and acidic residues" evidence="4">
    <location>
        <begin position="140"/>
        <end position="159"/>
    </location>
</feature>
<feature type="compositionally biased region" description="Acidic residues" evidence="4">
    <location>
        <begin position="160"/>
        <end position="207"/>
    </location>
</feature>
<evidence type="ECO:0000313" key="6">
    <source>
        <dbReference type="Proteomes" id="UP001417504"/>
    </source>
</evidence>
<dbReference type="EMBL" id="JBBNAE010000008">
    <property type="protein sequence ID" value="KAK9102251.1"/>
    <property type="molecule type" value="Genomic_DNA"/>
</dbReference>
<gene>
    <name evidence="5" type="ORF">Sjap_019505</name>
</gene>
<comment type="similarity">
    <text evidence="2">Belongs to the eukaryotic RPC7 RNA polymerase subunit family.</text>
</comment>
<keyword evidence="6" id="KW-1185">Reference proteome</keyword>
<dbReference type="PANTHER" id="PTHR15367:SF2">
    <property type="entry name" value="DNA-DIRECTED RNA POLYMERASE III SUBUNIT"/>
    <property type="match status" value="1"/>
</dbReference>
<dbReference type="PANTHER" id="PTHR15367">
    <property type="entry name" value="DNA-DIRECTED RNA POLYMERASE III"/>
    <property type="match status" value="1"/>
</dbReference>
<evidence type="ECO:0008006" key="7">
    <source>
        <dbReference type="Google" id="ProtNLM"/>
    </source>
</evidence>
<organism evidence="5 6">
    <name type="scientific">Stephania japonica</name>
    <dbReference type="NCBI Taxonomy" id="461633"/>
    <lineage>
        <taxon>Eukaryota</taxon>
        <taxon>Viridiplantae</taxon>
        <taxon>Streptophyta</taxon>
        <taxon>Embryophyta</taxon>
        <taxon>Tracheophyta</taxon>
        <taxon>Spermatophyta</taxon>
        <taxon>Magnoliopsida</taxon>
        <taxon>Ranunculales</taxon>
        <taxon>Menispermaceae</taxon>
        <taxon>Menispermoideae</taxon>
        <taxon>Cissampelideae</taxon>
        <taxon>Stephania</taxon>
    </lineage>
</organism>
<proteinExistence type="inferred from homology"/>
<evidence type="ECO:0000256" key="1">
    <source>
        <dbReference type="ARBA" id="ARBA00004123"/>
    </source>
</evidence>
<evidence type="ECO:0000256" key="2">
    <source>
        <dbReference type="ARBA" id="ARBA00008352"/>
    </source>
</evidence>
<dbReference type="AlphaFoldDB" id="A0AAP0F080"/>
<evidence type="ECO:0000313" key="5">
    <source>
        <dbReference type="EMBL" id="KAK9102251.1"/>
    </source>
</evidence>
<comment type="subcellular location">
    <subcellularLocation>
        <location evidence="1">Nucleus</location>
    </subcellularLocation>
</comment>
<feature type="compositionally biased region" description="Basic and acidic residues" evidence="4">
    <location>
        <begin position="70"/>
        <end position="94"/>
    </location>
</feature>
<feature type="region of interest" description="Disordered" evidence="4">
    <location>
        <begin position="65"/>
        <end position="94"/>
    </location>
</feature>